<keyword evidence="3" id="KW-0804">Transcription</keyword>
<dbReference type="InterPro" id="IPR018062">
    <property type="entry name" value="HTH_AraC-typ_CS"/>
</dbReference>
<comment type="caution">
    <text evidence="5">The sequence shown here is derived from an EMBL/GenBank/DDBJ whole genome shotgun (WGS) entry which is preliminary data.</text>
</comment>
<reference evidence="5 6" key="1">
    <citation type="submission" date="2020-05" db="EMBL/GenBank/DDBJ databases">
        <title>Bremerella alba sp. nov., a novel planctomycete isolated from the surface of the macroalga Fucus spiralis.</title>
        <authorList>
            <person name="Godinho O."/>
            <person name="Botelho R."/>
            <person name="Albuquerque L."/>
            <person name="Wiegand S."/>
            <person name="Da Costa M.S."/>
            <person name="Lobo-Da-Cunha A."/>
            <person name="Jogler C."/>
            <person name="Lage O.M."/>
        </authorList>
    </citation>
    <scope>NUCLEOTIDE SEQUENCE [LARGE SCALE GENOMIC DNA]</scope>
    <source>
        <strain evidence="5 6">FF15</strain>
    </source>
</reference>
<evidence type="ECO:0000256" key="1">
    <source>
        <dbReference type="ARBA" id="ARBA00023015"/>
    </source>
</evidence>
<dbReference type="GO" id="GO:0003700">
    <property type="term" value="F:DNA-binding transcription factor activity"/>
    <property type="evidence" value="ECO:0007669"/>
    <property type="project" value="InterPro"/>
</dbReference>
<evidence type="ECO:0000256" key="2">
    <source>
        <dbReference type="ARBA" id="ARBA00023125"/>
    </source>
</evidence>
<dbReference type="PROSITE" id="PS00041">
    <property type="entry name" value="HTH_ARAC_FAMILY_1"/>
    <property type="match status" value="1"/>
</dbReference>
<dbReference type="SUPFAM" id="SSF46689">
    <property type="entry name" value="Homeodomain-like"/>
    <property type="match status" value="2"/>
</dbReference>
<evidence type="ECO:0000259" key="4">
    <source>
        <dbReference type="PROSITE" id="PS01124"/>
    </source>
</evidence>
<gene>
    <name evidence="5" type="primary">xylR_11</name>
    <name evidence="5" type="ORF">HOV93_23910</name>
</gene>
<keyword evidence="6" id="KW-1185">Reference proteome</keyword>
<evidence type="ECO:0000313" key="6">
    <source>
        <dbReference type="Proteomes" id="UP000551616"/>
    </source>
</evidence>
<dbReference type="SMART" id="SM00342">
    <property type="entry name" value="HTH_ARAC"/>
    <property type="match status" value="1"/>
</dbReference>
<accession>A0A7V8V5A6</accession>
<dbReference type="PANTHER" id="PTHR43280">
    <property type="entry name" value="ARAC-FAMILY TRANSCRIPTIONAL REGULATOR"/>
    <property type="match status" value="1"/>
</dbReference>
<dbReference type="PROSITE" id="PS01124">
    <property type="entry name" value="HTH_ARAC_FAMILY_2"/>
    <property type="match status" value="1"/>
</dbReference>
<dbReference type="Gene3D" id="1.10.10.60">
    <property type="entry name" value="Homeodomain-like"/>
    <property type="match status" value="1"/>
</dbReference>
<dbReference type="Pfam" id="PF12833">
    <property type="entry name" value="HTH_18"/>
    <property type="match status" value="1"/>
</dbReference>
<dbReference type="GO" id="GO:0043565">
    <property type="term" value="F:sequence-specific DNA binding"/>
    <property type="evidence" value="ECO:0007669"/>
    <property type="project" value="InterPro"/>
</dbReference>
<protein>
    <submittedName>
        <fullName evidence="5">Xylose operon regulatory protein</fullName>
    </submittedName>
</protein>
<organism evidence="5 6">
    <name type="scientific">Bremerella alba</name>
    <dbReference type="NCBI Taxonomy" id="980252"/>
    <lineage>
        <taxon>Bacteria</taxon>
        <taxon>Pseudomonadati</taxon>
        <taxon>Planctomycetota</taxon>
        <taxon>Planctomycetia</taxon>
        <taxon>Pirellulales</taxon>
        <taxon>Pirellulaceae</taxon>
        <taxon>Bremerella</taxon>
    </lineage>
</organism>
<dbReference type="InterPro" id="IPR018060">
    <property type="entry name" value="HTH_AraC"/>
</dbReference>
<evidence type="ECO:0000256" key="3">
    <source>
        <dbReference type="ARBA" id="ARBA00023163"/>
    </source>
</evidence>
<dbReference type="InterPro" id="IPR009057">
    <property type="entry name" value="Homeodomain-like_sf"/>
</dbReference>
<keyword evidence="1" id="KW-0805">Transcription regulation</keyword>
<name>A0A7V8V5A6_9BACT</name>
<evidence type="ECO:0000313" key="5">
    <source>
        <dbReference type="EMBL" id="MBA2115218.1"/>
    </source>
</evidence>
<dbReference type="EMBL" id="JABRWO010000006">
    <property type="protein sequence ID" value="MBA2115218.1"/>
    <property type="molecule type" value="Genomic_DNA"/>
</dbReference>
<dbReference type="Proteomes" id="UP000551616">
    <property type="component" value="Unassembled WGS sequence"/>
</dbReference>
<sequence>MGAGQYLPPVGVVARRPTDFIAIEDELMRQALRFIDTNLHRSISVDDVAEALLISRRKLTTEFRKHLNRTVASEIQRLRIERVRRELLGTELTVKEIALSSGFVSLRTLNDAFSRVMNCTPREYRNATLGDRRDAQ</sequence>
<proteinExistence type="predicted"/>
<dbReference type="AlphaFoldDB" id="A0A7V8V5A6"/>
<dbReference type="PANTHER" id="PTHR43280:SF28">
    <property type="entry name" value="HTH-TYPE TRANSCRIPTIONAL ACTIVATOR RHAS"/>
    <property type="match status" value="1"/>
</dbReference>
<keyword evidence="2" id="KW-0238">DNA-binding</keyword>
<feature type="domain" description="HTH araC/xylS-type" evidence="4">
    <location>
        <begin position="29"/>
        <end position="127"/>
    </location>
</feature>